<name>A0A076YQ30_9CAUD</name>
<dbReference type="SUPFAM" id="SSF47413">
    <property type="entry name" value="lambda repressor-like DNA-binding domains"/>
    <property type="match status" value="1"/>
</dbReference>
<dbReference type="InterPro" id="IPR001387">
    <property type="entry name" value="Cro/C1-type_HTH"/>
</dbReference>
<organism evidence="3 4">
    <name type="scientific">Mycobacterium phage Hades</name>
    <dbReference type="NCBI Taxonomy" id="1527511"/>
    <lineage>
        <taxon>Viruses</taxon>
        <taxon>Duplodnaviria</taxon>
        <taxon>Heunggongvirae</taxon>
        <taxon>Uroviricota</taxon>
        <taxon>Caudoviricetes</taxon>
        <taxon>Gracegardnervirinae</taxon>
        <taxon>Cheoctovirus</taxon>
        <taxon>Cheoctovirus hades</taxon>
    </lineage>
</organism>
<dbReference type="EMBL" id="KM101122">
    <property type="protein sequence ID" value="AIK69152.1"/>
    <property type="molecule type" value="Genomic_DNA"/>
</dbReference>
<feature type="compositionally biased region" description="Basic residues" evidence="1">
    <location>
        <begin position="167"/>
        <end position="177"/>
    </location>
</feature>
<dbReference type="OrthoDB" id="12327at10239"/>
<dbReference type="Pfam" id="PF01381">
    <property type="entry name" value="HTH_3"/>
    <property type="match status" value="1"/>
</dbReference>
<evidence type="ECO:0000256" key="1">
    <source>
        <dbReference type="SAM" id="MobiDB-lite"/>
    </source>
</evidence>
<dbReference type="PROSITE" id="PS50943">
    <property type="entry name" value="HTH_CROC1"/>
    <property type="match status" value="1"/>
</dbReference>
<dbReference type="CDD" id="cd00093">
    <property type="entry name" value="HTH_XRE"/>
    <property type="match status" value="1"/>
</dbReference>
<dbReference type="InterPro" id="IPR010982">
    <property type="entry name" value="Lambda_DNA-bd_dom_sf"/>
</dbReference>
<dbReference type="Proteomes" id="UP000202249">
    <property type="component" value="Segment"/>
</dbReference>
<keyword evidence="4" id="KW-1185">Reference proteome</keyword>
<dbReference type="GeneID" id="23679926"/>
<evidence type="ECO:0000313" key="3">
    <source>
        <dbReference type="EMBL" id="AIK69152.1"/>
    </source>
</evidence>
<protein>
    <submittedName>
        <fullName evidence="3">Immunity repressor</fullName>
    </submittedName>
</protein>
<accession>A0A076YQ30</accession>
<dbReference type="Gene3D" id="1.10.260.40">
    <property type="entry name" value="lambda repressor-like DNA-binding domains"/>
    <property type="match status" value="1"/>
</dbReference>
<evidence type="ECO:0000259" key="2">
    <source>
        <dbReference type="PROSITE" id="PS50943"/>
    </source>
</evidence>
<sequence length="177" mass="19724">MRQQCVYAAAMPNEELMKWIDKRIAEAETTAAAVADKAGINKATISKWRGGSQPRPSDLRMVANALGAPVLEAFLAAGYLKPGDTKKIVQVDRPLNKRTDEELVKEVTRRLQEARNVMETAQTTRTPREARQDQEGDLDAATSDTTQPRQPRAGETVGAEIRDRVARSVRARQRRKD</sequence>
<dbReference type="RefSeq" id="YP_009125224.1">
    <property type="nucleotide sequence ID" value="NC_026595.1"/>
</dbReference>
<feature type="domain" description="HTH cro/C1-type" evidence="2">
    <location>
        <begin position="30"/>
        <end position="73"/>
    </location>
</feature>
<proteinExistence type="predicted"/>
<gene>
    <name evidence="3" type="primary">45</name>
    <name evidence="3" type="ORF">PBI_HADES_45</name>
</gene>
<evidence type="ECO:0000313" key="4">
    <source>
        <dbReference type="Proteomes" id="UP000202249"/>
    </source>
</evidence>
<feature type="region of interest" description="Disordered" evidence="1">
    <location>
        <begin position="114"/>
        <end position="177"/>
    </location>
</feature>
<reference evidence="3 4" key="1">
    <citation type="submission" date="2014-07" db="EMBL/GenBank/DDBJ databases">
        <authorList>
            <person name="Trisler C."/>
            <person name="Antis N."/>
            <person name="Arceneaux J."/>
            <person name="Baudin R."/>
            <person name="Beutner R."/>
            <person name="Borque M."/>
            <person name="Crawford L."/>
            <person name="Fontenot A."/>
            <person name="Gillikin B."/>
            <person name="Hayes M."/>
            <person name="Jackson S."/>
            <person name="Johnston R."/>
            <person name="Kurz M."/>
            <person name="Mouawad M."/>
            <person name="Reed A."/>
            <person name="Rizzo E."/>
            <person name="Schilling C."/>
            <person name="Streeter Z."/>
            <person name="Vu J."/>
            <person name="Wilson T."/>
            <person name="Harmson J."/>
            <person name="Bhuiyan S."/>
            <person name="Scott A."/>
            <person name="Miller B."/>
            <person name="Jones J.D."/>
            <person name="Gissendanner C.R."/>
            <person name="Wiedemeier A.M."/>
            <person name="Findley A.M."/>
            <person name="Buck G.A."/>
            <person name="Campbell R."/>
            <person name="Carvalho M.R."/>
            <person name="Duckworth R.A."/>
            <person name="Dunn T."/>
            <person name="Halpern C."/>
            <person name="Johnson A."/>
            <person name="Kiflezghi M.G."/>
            <person name="Lee V."/>
            <person name="Loviza R.A."/>
            <person name="Serrano M.G."/>
            <person name="Shah Z.V."/>
            <person name="Sharma K."/>
            <person name="Voegtly L.J."/>
            <person name="Walstead R."/>
            <person name="Wang Y.P."/>
            <person name="Bradley K.W."/>
            <person name="Barker L.P."/>
            <person name="Asai D.J."/>
            <person name="Bowman C.A."/>
            <person name="Russell D.A."/>
            <person name="Pope W.H."/>
            <person name="Jacobs-Sera D."/>
            <person name="Hendrix R.W."/>
            <person name="Hatfull G.F."/>
        </authorList>
    </citation>
    <scope>NUCLEOTIDE SEQUENCE [LARGE SCALE GENOMIC DNA]</scope>
</reference>
<dbReference type="SMART" id="SM00530">
    <property type="entry name" value="HTH_XRE"/>
    <property type="match status" value="1"/>
</dbReference>
<dbReference type="GO" id="GO:0003677">
    <property type="term" value="F:DNA binding"/>
    <property type="evidence" value="ECO:0007669"/>
    <property type="project" value="InterPro"/>
</dbReference>
<dbReference type="KEGG" id="vg:23679926"/>